<feature type="active site" description="Nucleophile" evidence="4">
    <location>
        <position position="46"/>
    </location>
</feature>
<dbReference type="Gene3D" id="3.40.1090.10">
    <property type="entry name" value="Cytosolic phospholipase A2 catalytic domain"/>
    <property type="match status" value="1"/>
</dbReference>
<feature type="active site" description="Proton acceptor" evidence="4">
    <location>
        <position position="186"/>
    </location>
</feature>
<proteinExistence type="predicted"/>
<evidence type="ECO:0000259" key="5">
    <source>
        <dbReference type="PROSITE" id="PS51635"/>
    </source>
</evidence>
<protein>
    <submittedName>
        <fullName evidence="6">Patatin-like phospholipase family protein</fullName>
    </submittedName>
</protein>
<dbReference type="PANTHER" id="PTHR14226:SF57">
    <property type="entry name" value="BLR7027 PROTEIN"/>
    <property type="match status" value="1"/>
</dbReference>
<feature type="short sequence motif" description="GXSXG" evidence="4">
    <location>
        <begin position="44"/>
        <end position="48"/>
    </location>
</feature>
<evidence type="ECO:0000256" key="2">
    <source>
        <dbReference type="ARBA" id="ARBA00022963"/>
    </source>
</evidence>
<feature type="short sequence motif" description="DGA/G" evidence="4">
    <location>
        <begin position="186"/>
        <end position="188"/>
    </location>
</feature>
<comment type="caution">
    <text evidence="6">The sequence shown here is derived from an EMBL/GenBank/DDBJ whole genome shotgun (WGS) entry which is preliminary data.</text>
</comment>
<dbReference type="SUPFAM" id="SSF52151">
    <property type="entry name" value="FabD/lysophospholipase-like"/>
    <property type="match status" value="1"/>
</dbReference>
<keyword evidence="7" id="KW-1185">Reference proteome</keyword>
<keyword evidence="1 4" id="KW-0378">Hydrolase</keyword>
<keyword evidence="3 4" id="KW-0443">Lipid metabolism</keyword>
<dbReference type="InterPro" id="IPR002641">
    <property type="entry name" value="PNPLA_dom"/>
</dbReference>
<evidence type="ECO:0000313" key="7">
    <source>
        <dbReference type="Proteomes" id="UP000661649"/>
    </source>
</evidence>
<keyword evidence="2 4" id="KW-0442">Lipid degradation</keyword>
<dbReference type="RefSeq" id="WP_187558788.1">
    <property type="nucleotide sequence ID" value="NZ_JACRTP010000004.1"/>
</dbReference>
<gene>
    <name evidence="6" type="ORF">H8712_10340</name>
</gene>
<dbReference type="PANTHER" id="PTHR14226">
    <property type="entry name" value="NEUROPATHY TARGET ESTERASE/SWISS CHEESE D.MELANOGASTER"/>
    <property type="match status" value="1"/>
</dbReference>
<dbReference type="Proteomes" id="UP000661649">
    <property type="component" value="Unassembled WGS sequence"/>
</dbReference>
<evidence type="ECO:0000313" key="6">
    <source>
        <dbReference type="EMBL" id="MBC8629001.1"/>
    </source>
</evidence>
<dbReference type="InterPro" id="IPR016035">
    <property type="entry name" value="Acyl_Trfase/lysoPLipase"/>
</dbReference>
<dbReference type="InterPro" id="IPR050301">
    <property type="entry name" value="NTE"/>
</dbReference>
<evidence type="ECO:0000256" key="1">
    <source>
        <dbReference type="ARBA" id="ARBA00022801"/>
    </source>
</evidence>
<name>A0ABR7PCC3_9FIRM</name>
<evidence type="ECO:0000256" key="4">
    <source>
        <dbReference type="PROSITE-ProRule" id="PRU01161"/>
    </source>
</evidence>
<feature type="domain" description="PNPLA" evidence="5">
    <location>
        <begin position="13"/>
        <end position="199"/>
    </location>
</feature>
<dbReference type="CDD" id="cd07209">
    <property type="entry name" value="Pat_hypo_Ecoli_Z1214_like"/>
    <property type="match status" value="1"/>
</dbReference>
<feature type="short sequence motif" description="GXGXXG" evidence="4">
    <location>
        <begin position="17"/>
        <end position="22"/>
    </location>
</feature>
<sequence length="402" mass="46010">MKPVIDLEKEYGLVLEGGGAKGAYQIGAWRALKEAGVKIKGVAGTSVGALNGALICMDDYENAKKVWENITYSKIMSVKDEQMQKLFREKKADITMLKDAFNLMKEGGIDVTPLRELIAECIDEEKILNSPIDLYVLTFDVDEWKELDIDMKECEDPSMIKDFLLASAYIFPLFKNEKLHGKTYIDGGAINNVPLGSLVERGYKDIIMIRIFGVGREKKVKIPEDTNIYTVAPKVSLGSIIEFDSRKTRTHLKLGYYDTLRMIYGLKGKIYYIDESEEECYYLNQLVKLNAENYRHIMTAYKLSQAESRYCRNMTEVVLPVMAEELKLSKDWTYKELYLAVLEATAKLCRISKYKVYTVDELREKIQEKLHGLSGRELPAFVWIVVKEIPEEIPEEISSTDE</sequence>
<accession>A0ABR7PCC3</accession>
<reference evidence="6 7" key="1">
    <citation type="submission" date="2020-08" db="EMBL/GenBank/DDBJ databases">
        <title>Genome public.</title>
        <authorList>
            <person name="Liu C."/>
            <person name="Sun Q."/>
        </authorList>
    </citation>
    <scope>NUCLEOTIDE SEQUENCE [LARGE SCALE GENOMIC DNA]</scope>
    <source>
        <strain evidence="6 7">3_YM_SP_D4_24.mj</strain>
    </source>
</reference>
<evidence type="ECO:0000256" key="3">
    <source>
        <dbReference type="ARBA" id="ARBA00023098"/>
    </source>
</evidence>
<dbReference type="PROSITE" id="PS51635">
    <property type="entry name" value="PNPLA"/>
    <property type="match status" value="1"/>
</dbReference>
<organism evidence="6 7">
    <name type="scientific">Blautia stercoris</name>
    <dbReference type="NCBI Taxonomy" id="871664"/>
    <lineage>
        <taxon>Bacteria</taxon>
        <taxon>Bacillati</taxon>
        <taxon>Bacillota</taxon>
        <taxon>Clostridia</taxon>
        <taxon>Lachnospirales</taxon>
        <taxon>Lachnospiraceae</taxon>
        <taxon>Blautia</taxon>
    </lineage>
</organism>
<dbReference type="EMBL" id="JACRTP010000004">
    <property type="protein sequence ID" value="MBC8629001.1"/>
    <property type="molecule type" value="Genomic_DNA"/>
</dbReference>
<dbReference type="Pfam" id="PF01734">
    <property type="entry name" value="Patatin"/>
    <property type="match status" value="1"/>
</dbReference>